<evidence type="ECO:0000313" key="1">
    <source>
        <dbReference type="EMBL" id="HFK98291.1"/>
    </source>
</evidence>
<organism evidence="1">
    <name type="scientific">Desulfacinum infernum</name>
    <dbReference type="NCBI Taxonomy" id="35837"/>
    <lineage>
        <taxon>Bacteria</taxon>
        <taxon>Pseudomonadati</taxon>
        <taxon>Thermodesulfobacteriota</taxon>
        <taxon>Syntrophobacteria</taxon>
        <taxon>Syntrophobacterales</taxon>
        <taxon>Syntrophobacteraceae</taxon>
        <taxon>Desulfacinum</taxon>
    </lineage>
</organism>
<protein>
    <submittedName>
        <fullName evidence="1">Uncharacterized protein</fullName>
    </submittedName>
</protein>
<reference evidence="1" key="1">
    <citation type="journal article" date="2020" name="mSystems">
        <title>Genome- and Community-Level Interaction Insights into Carbon Utilization and Element Cycling Functions of Hydrothermarchaeota in Hydrothermal Sediment.</title>
        <authorList>
            <person name="Zhou Z."/>
            <person name="Liu Y."/>
            <person name="Xu W."/>
            <person name="Pan J."/>
            <person name="Luo Z.H."/>
            <person name="Li M."/>
        </authorList>
    </citation>
    <scope>NUCLEOTIDE SEQUENCE [LARGE SCALE GENOMIC DNA]</scope>
    <source>
        <strain evidence="1">SpSt-456</strain>
    </source>
</reference>
<name>A0A832A5C5_9BACT</name>
<accession>A0A832A5C5</accession>
<gene>
    <name evidence="1" type="ORF">ENS06_13345</name>
</gene>
<proteinExistence type="predicted"/>
<dbReference type="EMBL" id="DSTK01000039">
    <property type="protein sequence ID" value="HFK98291.1"/>
    <property type="molecule type" value="Genomic_DNA"/>
</dbReference>
<comment type="caution">
    <text evidence="1">The sequence shown here is derived from an EMBL/GenBank/DDBJ whole genome shotgun (WGS) entry which is preliminary data.</text>
</comment>
<dbReference type="AlphaFoldDB" id="A0A832A5C5"/>
<sequence>MAAFTRGETLVRVTDRAGNEFYCAVEDLKDPSELTPEERESCVDDATVGRYAGDFKKGS</sequence>